<name>A0ACC2ATJ6_DIPCM</name>
<sequence>MDRKQAEWIWEHVLKHSSSRRLLKYVVEAFPIPDDNIRLKKIVLLRTLSNEVSKGFITELCLELLHGLAELSKSEIIGGICEGNEADQSECRRQQALASEAGLLEEDETKTVRELGQEAMKENGRQTLKRKGDGAEVVPREAEGGCQRAAPSARVEGKCKDRKLQNPLNCKIRVLTRELELALKVELTVQHLRDKNWPAFLSALDKYWDDSVDEEKINDRDDVHNSAQKQMKMELWAIKARPQFQSEAVSKYKQNAVEKMLKAFLDLAWEEVGPTFLEKVEEDVLKGAYRPAGGVKLLQCTCNRSHQEDKINQGKCITGMRNVRQDSPEVLLQVDHGVDGKRNSETLRGDDTDQNEIGSFQDKMLHETSMIRDAENQAITKKKCNNKTKDQLDSKCSQGPPLKKLKGMVTSRSLEFIARKQSLEEGLAKGRMGSTTYDIRQEQHDVMLRLHHVHKNGGESKHGACDGEISQNLRHSRLIEEDETVQMEGLQQKIQDTGASDHMDHMNQRIEEANENSRQQYNVASTETERDQAKNTGPRSKSGPRLMRGSIEKRRIFRKGIIDERLITFGMENLQHQRSMSSANPEVSKAQQELKDSQSCLQSCVKDPLPAAIEIAEEVRDFIEKSVHLSPVTIERPANLPANNAVSFVEVEDQNLQQAQCSNGEIYKSQSLYKDSSNHLSKPECINTARASSMDRNACAHTAEWEAGDEIEDDQAEISPSDSKCLRSPELKSKKVSPMKHLSSSMYQAHRRRHQKWSKLEEDTLRKGVARHGKGRWKLILQKHLDIFQDRTEVDLKDKWRNVERSEGLW</sequence>
<evidence type="ECO:0000313" key="1">
    <source>
        <dbReference type="EMBL" id="KAJ7520592.1"/>
    </source>
</evidence>
<proteinExistence type="predicted"/>
<gene>
    <name evidence="1" type="ORF">O6H91_19G012300</name>
</gene>
<evidence type="ECO:0000313" key="2">
    <source>
        <dbReference type="Proteomes" id="UP001162992"/>
    </source>
</evidence>
<keyword evidence="2" id="KW-1185">Reference proteome</keyword>
<reference evidence="2" key="1">
    <citation type="journal article" date="2024" name="Proc. Natl. Acad. Sci. U.S.A.">
        <title>Extraordinary preservation of gene collinearity over three hundred million years revealed in homosporous lycophytes.</title>
        <authorList>
            <person name="Li C."/>
            <person name="Wickell D."/>
            <person name="Kuo L.Y."/>
            <person name="Chen X."/>
            <person name="Nie B."/>
            <person name="Liao X."/>
            <person name="Peng D."/>
            <person name="Ji J."/>
            <person name="Jenkins J."/>
            <person name="Williams M."/>
            <person name="Shu S."/>
            <person name="Plott C."/>
            <person name="Barry K."/>
            <person name="Rajasekar S."/>
            <person name="Grimwood J."/>
            <person name="Han X."/>
            <person name="Sun S."/>
            <person name="Hou Z."/>
            <person name="He W."/>
            <person name="Dai G."/>
            <person name="Sun C."/>
            <person name="Schmutz J."/>
            <person name="Leebens-Mack J.H."/>
            <person name="Li F.W."/>
            <person name="Wang L."/>
        </authorList>
    </citation>
    <scope>NUCLEOTIDE SEQUENCE [LARGE SCALE GENOMIC DNA]</scope>
    <source>
        <strain evidence="2">cv. PW_Plant_1</strain>
    </source>
</reference>
<accession>A0ACC2ATJ6</accession>
<protein>
    <submittedName>
        <fullName evidence="1">Uncharacterized protein</fullName>
    </submittedName>
</protein>
<dbReference type="EMBL" id="CM055110">
    <property type="protein sequence ID" value="KAJ7520592.1"/>
    <property type="molecule type" value="Genomic_DNA"/>
</dbReference>
<dbReference type="Proteomes" id="UP001162992">
    <property type="component" value="Chromosome 19"/>
</dbReference>
<comment type="caution">
    <text evidence="1">The sequence shown here is derived from an EMBL/GenBank/DDBJ whole genome shotgun (WGS) entry which is preliminary data.</text>
</comment>
<organism evidence="1 2">
    <name type="scientific">Diphasiastrum complanatum</name>
    <name type="common">Issler's clubmoss</name>
    <name type="synonym">Lycopodium complanatum</name>
    <dbReference type="NCBI Taxonomy" id="34168"/>
    <lineage>
        <taxon>Eukaryota</taxon>
        <taxon>Viridiplantae</taxon>
        <taxon>Streptophyta</taxon>
        <taxon>Embryophyta</taxon>
        <taxon>Tracheophyta</taxon>
        <taxon>Lycopodiopsida</taxon>
        <taxon>Lycopodiales</taxon>
        <taxon>Lycopodiaceae</taxon>
        <taxon>Lycopodioideae</taxon>
        <taxon>Diphasiastrum</taxon>
    </lineage>
</organism>